<gene>
    <name evidence="1" type="ORF">CDL12_30060</name>
</gene>
<dbReference type="EMBL" id="NKXS01009643">
    <property type="protein sequence ID" value="PIM97470.1"/>
    <property type="molecule type" value="Genomic_DNA"/>
</dbReference>
<comment type="caution">
    <text evidence="1">The sequence shown here is derived from an EMBL/GenBank/DDBJ whole genome shotgun (WGS) entry which is preliminary data.</text>
</comment>
<dbReference type="AlphaFoldDB" id="A0A2G9FWN3"/>
<keyword evidence="2" id="KW-1185">Reference proteome</keyword>
<sequence length="242" mass="28104">MAKHNAKQLPCIVVRNSRKSRTNKSKRKEVRTKEKENKVEVSLERLQKQNLEIQFQKFLEVFNKLHINIPFVETLEQMLSYVKFMKVILSRKRHLGDYEVVTLTKECSAIIQNKVFYDIGDDINLMPYSIYHTLGLGEAKPTSVTLQLADRSLIYLKPFLPTAYKEDEKDLEVVKTLDLSKNLKSKGVEPLEMPAQSKLLKLSIEEPSMLELKPFPNHLQYTYLGKFDTLPKIISSLFLICK</sequence>
<evidence type="ECO:0000313" key="2">
    <source>
        <dbReference type="Proteomes" id="UP000231279"/>
    </source>
</evidence>
<organism evidence="1 2">
    <name type="scientific">Handroanthus impetiginosus</name>
    <dbReference type="NCBI Taxonomy" id="429701"/>
    <lineage>
        <taxon>Eukaryota</taxon>
        <taxon>Viridiplantae</taxon>
        <taxon>Streptophyta</taxon>
        <taxon>Embryophyta</taxon>
        <taxon>Tracheophyta</taxon>
        <taxon>Spermatophyta</taxon>
        <taxon>Magnoliopsida</taxon>
        <taxon>eudicotyledons</taxon>
        <taxon>Gunneridae</taxon>
        <taxon>Pentapetalae</taxon>
        <taxon>asterids</taxon>
        <taxon>lamiids</taxon>
        <taxon>Lamiales</taxon>
        <taxon>Bignoniaceae</taxon>
        <taxon>Crescentiina</taxon>
        <taxon>Tabebuia alliance</taxon>
        <taxon>Handroanthus</taxon>
    </lineage>
</organism>
<evidence type="ECO:0000313" key="1">
    <source>
        <dbReference type="EMBL" id="PIM97470.1"/>
    </source>
</evidence>
<name>A0A2G9FWN3_9LAMI</name>
<protein>
    <submittedName>
        <fullName evidence="1">Uncharacterized protein</fullName>
    </submittedName>
</protein>
<dbReference type="Proteomes" id="UP000231279">
    <property type="component" value="Unassembled WGS sequence"/>
</dbReference>
<dbReference type="PANTHER" id="PTHR33067">
    <property type="entry name" value="RNA-DIRECTED DNA POLYMERASE-RELATED"/>
    <property type="match status" value="1"/>
</dbReference>
<proteinExistence type="predicted"/>
<accession>A0A2G9FWN3</accession>
<dbReference type="PANTHER" id="PTHR33067:SF9">
    <property type="entry name" value="RNA-DIRECTED DNA POLYMERASE"/>
    <property type="match status" value="1"/>
</dbReference>
<dbReference type="OrthoDB" id="1934381at2759"/>
<reference evidence="2" key="1">
    <citation type="journal article" date="2018" name="Gigascience">
        <title>Genome assembly of the Pink Ipe (Handroanthus impetiginosus, Bignoniaceae), a highly valued, ecologically keystone Neotropical timber forest tree.</title>
        <authorList>
            <person name="Silva-Junior O.B."/>
            <person name="Grattapaglia D."/>
            <person name="Novaes E."/>
            <person name="Collevatti R.G."/>
        </authorList>
    </citation>
    <scope>NUCLEOTIDE SEQUENCE [LARGE SCALE GENOMIC DNA]</scope>
    <source>
        <strain evidence="2">cv. UFG-1</strain>
    </source>
</reference>